<dbReference type="RefSeq" id="WP_075725224.1">
    <property type="nucleotide sequence ID" value="NZ_LTDM01000010.1"/>
</dbReference>
<evidence type="ECO:0000313" key="9">
    <source>
        <dbReference type="Proteomes" id="UP000186112"/>
    </source>
</evidence>
<evidence type="ECO:0000256" key="2">
    <source>
        <dbReference type="ARBA" id="ARBA00022475"/>
    </source>
</evidence>
<evidence type="ECO:0000256" key="3">
    <source>
        <dbReference type="ARBA" id="ARBA00022692"/>
    </source>
</evidence>
<accession>A0A1U7M7U8</accession>
<evidence type="ECO:0000259" key="7">
    <source>
        <dbReference type="Pfam" id="PF04024"/>
    </source>
</evidence>
<comment type="subcellular location">
    <subcellularLocation>
        <location evidence="1">Cell membrane</location>
        <topology evidence="1">Single-pass membrane protein</topology>
    </subcellularLocation>
</comment>
<dbReference type="OrthoDB" id="9815286at2"/>
<proteinExistence type="predicted"/>
<keyword evidence="4 6" id="KW-1133">Transmembrane helix</keyword>
<evidence type="ECO:0000256" key="1">
    <source>
        <dbReference type="ARBA" id="ARBA00004162"/>
    </source>
</evidence>
<dbReference type="Proteomes" id="UP000186112">
    <property type="component" value="Unassembled WGS sequence"/>
</dbReference>
<organism evidence="8 9">
    <name type="scientific">Tissierella creatinophila DSM 6911</name>
    <dbReference type="NCBI Taxonomy" id="1123403"/>
    <lineage>
        <taxon>Bacteria</taxon>
        <taxon>Bacillati</taxon>
        <taxon>Bacillota</taxon>
        <taxon>Tissierellia</taxon>
        <taxon>Tissierellales</taxon>
        <taxon>Tissierellaceae</taxon>
        <taxon>Tissierella</taxon>
    </lineage>
</organism>
<dbReference type="EMBL" id="LTDM01000010">
    <property type="protein sequence ID" value="OLS03289.1"/>
    <property type="molecule type" value="Genomic_DNA"/>
</dbReference>
<dbReference type="Pfam" id="PF04024">
    <property type="entry name" value="PspC"/>
    <property type="match status" value="1"/>
</dbReference>
<comment type="caution">
    <text evidence="8">The sequence shown here is derived from an EMBL/GenBank/DDBJ whole genome shotgun (WGS) entry which is preliminary data.</text>
</comment>
<dbReference type="PANTHER" id="PTHR33885">
    <property type="entry name" value="PHAGE SHOCK PROTEIN C"/>
    <property type="match status" value="1"/>
</dbReference>
<evidence type="ECO:0000313" key="8">
    <source>
        <dbReference type="EMBL" id="OLS03289.1"/>
    </source>
</evidence>
<name>A0A1U7M7U8_TISCR</name>
<evidence type="ECO:0000256" key="5">
    <source>
        <dbReference type="ARBA" id="ARBA00023136"/>
    </source>
</evidence>
<protein>
    <submittedName>
        <fullName evidence="8">Phage shock protein C</fullName>
    </submittedName>
</protein>
<dbReference type="InterPro" id="IPR007168">
    <property type="entry name" value="Phageshock_PspC_N"/>
</dbReference>
<evidence type="ECO:0000256" key="6">
    <source>
        <dbReference type="SAM" id="Phobius"/>
    </source>
</evidence>
<dbReference type="PANTHER" id="PTHR33885:SF3">
    <property type="entry name" value="PHAGE SHOCK PROTEIN C"/>
    <property type="match status" value="1"/>
</dbReference>
<reference evidence="8 9" key="1">
    <citation type="submission" date="2016-02" db="EMBL/GenBank/DDBJ databases">
        <title>Genome sequence of Tissierella creatinophila DSM 6911.</title>
        <authorList>
            <person name="Poehlein A."/>
            <person name="Daniel R."/>
        </authorList>
    </citation>
    <scope>NUCLEOTIDE SEQUENCE [LARGE SCALE GENOMIC DNA]</scope>
    <source>
        <strain evidence="8 9">DSM 6911</strain>
    </source>
</reference>
<gene>
    <name evidence="8" type="primary">pspC</name>
    <name evidence="8" type="ORF">TICRE_07170</name>
</gene>
<feature type="domain" description="Phage shock protein PspC N-terminal" evidence="7">
    <location>
        <begin position="3"/>
        <end position="62"/>
    </location>
</feature>
<sequence>MEKKLYKSKKNKMIAGVCGGIGEYFNIDPTLIRLAWAILSILTAFFGGIILYIVAAIIIPNEYQIKGED</sequence>
<keyword evidence="9" id="KW-1185">Reference proteome</keyword>
<dbReference type="GO" id="GO:0005886">
    <property type="term" value="C:plasma membrane"/>
    <property type="evidence" value="ECO:0007669"/>
    <property type="project" value="UniProtKB-SubCell"/>
</dbReference>
<dbReference type="InterPro" id="IPR052027">
    <property type="entry name" value="PspC"/>
</dbReference>
<keyword evidence="2" id="KW-1003">Cell membrane</keyword>
<feature type="transmembrane region" description="Helical" evidence="6">
    <location>
        <begin position="34"/>
        <end position="59"/>
    </location>
</feature>
<evidence type="ECO:0000256" key="4">
    <source>
        <dbReference type="ARBA" id="ARBA00022989"/>
    </source>
</evidence>
<dbReference type="AlphaFoldDB" id="A0A1U7M7U8"/>
<keyword evidence="3 6" id="KW-0812">Transmembrane</keyword>
<keyword evidence="5 6" id="KW-0472">Membrane</keyword>